<dbReference type="Pfam" id="PF09722">
    <property type="entry name" value="Xre_MbcA_ParS_C"/>
    <property type="match status" value="1"/>
</dbReference>
<dbReference type="InterPro" id="IPR024467">
    <property type="entry name" value="Xre/MbcA/ParS-like_toxin-bd"/>
</dbReference>
<protein>
    <recommendedName>
        <fullName evidence="1">Antitoxin Xre/MbcA/ParS-like toxin-binding domain-containing protein</fullName>
    </recommendedName>
</protein>
<name>A0A2N8ZE87_9VIBR</name>
<feature type="domain" description="Antitoxin Xre/MbcA/ParS-like toxin-binding" evidence="1">
    <location>
        <begin position="16"/>
        <end position="65"/>
    </location>
</feature>
<dbReference type="OrthoDB" id="8595277at2"/>
<evidence type="ECO:0000259" key="1">
    <source>
        <dbReference type="Pfam" id="PF09722"/>
    </source>
</evidence>
<dbReference type="InterPro" id="IPR011979">
    <property type="entry name" value="Antitox_Xre"/>
</dbReference>
<keyword evidence="3" id="KW-1185">Reference proteome</keyword>
<accession>A0A2N8ZE87</accession>
<evidence type="ECO:0000313" key="2">
    <source>
        <dbReference type="EMBL" id="SON50227.1"/>
    </source>
</evidence>
<dbReference type="RefSeq" id="WP_102522755.1">
    <property type="nucleotide sequence ID" value="NZ_LT960611.1"/>
</dbReference>
<reference evidence="2 3" key="1">
    <citation type="submission" date="2017-10" db="EMBL/GenBank/DDBJ databases">
        <authorList>
            <person name="Banno H."/>
            <person name="Chua N.-H."/>
        </authorList>
    </citation>
    <scope>NUCLEOTIDE SEQUENCE [LARGE SCALE GENOMIC DNA]</scope>
    <source>
        <strain evidence="2">Vibrio tapetis CECT4600</strain>
    </source>
</reference>
<dbReference type="Proteomes" id="UP000235828">
    <property type="component" value="Chromosome A"/>
</dbReference>
<evidence type="ECO:0000313" key="3">
    <source>
        <dbReference type="Proteomes" id="UP000235828"/>
    </source>
</evidence>
<proteinExistence type="predicted"/>
<organism evidence="2 3">
    <name type="scientific">Vibrio tapetis subsp. tapetis</name>
    <dbReference type="NCBI Taxonomy" id="1671868"/>
    <lineage>
        <taxon>Bacteria</taxon>
        <taxon>Pseudomonadati</taxon>
        <taxon>Pseudomonadota</taxon>
        <taxon>Gammaproteobacteria</taxon>
        <taxon>Vibrionales</taxon>
        <taxon>Vibrionaceae</taxon>
        <taxon>Vibrio</taxon>
    </lineage>
</organism>
<gene>
    <name evidence="2" type="ORF">VTAP4600_A2248</name>
</gene>
<dbReference type="NCBIfam" id="TIGR02293">
    <property type="entry name" value="TAS_TIGR02293"/>
    <property type="match status" value="1"/>
</dbReference>
<dbReference type="KEGG" id="vta:A2248"/>
<dbReference type="AlphaFoldDB" id="A0A2N8ZE87"/>
<sequence length="68" mass="7699">MNKETKKNYDKAFLTALTLFGSEEAANHWFKNPVRGLGNKRPIDMLSTAEDTKVVIDFIGRLEHGVFS</sequence>
<dbReference type="EMBL" id="LT960611">
    <property type="protein sequence ID" value="SON50227.1"/>
    <property type="molecule type" value="Genomic_DNA"/>
</dbReference>